<protein>
    <recommendedName>
        <fullName evidence="11">8-amino-7-ketopelargonate synthase</fullName>
        <ecNumber evidence="11">2.3.1.47</ecNumber>
    </recommendedName>
</protein>
<dbReference type="PATRIC" id="fig|33934.6.peg.1563"/>
<evidence type="ECO:0000256" key="11">
    <source>
        <dbReference type="RuleBase" id="RU003693"/>
    </source>
</evidence>
<dbReference type="Gene3D" id="3.40.640.10">
    <property type="entry name" value="Type I PLP-dependent aspartate aminotransferase-like (Major domain)"/>
    <property type="match status" value="1"/>
</dbReference>
<keyword evidence="7" id="KW-0093">Biotin biosynthesis</keyword>
<dbReference type="FunFam" id="3.40.640.10:FF:000006">
    <property type="entry name" value="5-aminolevulinate synthase, mitochondrial"/>
    <property type="match status" value="1"/>
</dbReference>
<dbReference type="InterPro" id="IPR015422">
    <property type="entry name" value="PyrdxlP-dep_Trfase_small"/>
</dbReference>
<dbReference type="RefSeq" id="WP_064214298.1">
    <property type="nucleotide sequence ID" value="NZ_JABJUR010000008.1"/>
</dbReference>
<dbReference type="GO" id="GO:0009102">
    <property type="term" value="P:biotin biosynthetic process"/>
    <property type="evidence" value="ECO:0007669"/>
    <property type="project" value="UniProtKB-UniRule"/>
</dbReference>
<dbReference type="EC" id="2.3.1.47" evidence="11"/>
<evidence type="ECO:0000256" key="9">
    <source>
        <dbReference type="ARBA" id="ARBA00047715"/>
    </source>
</evidence>
<dbReference type="OrthoDB" id="9807157at2"/>
<keyword evidence="6 11" id="KW-0808">Transferase</keyword>
<sequence length="390" mass="43275">MLWEELQIHIEQLAEKAQKRTLIQAESDGCFIHIDGRHLFNFSSNNYLGFAHDERLIHASMEATRRYGVGATASRLVVGNHPLYEQAEDALVRWKGCEAALIVNSGYTANVGILSSLAGRDAVIFSDKWNHASIVDGAILSRAEVKRYRHADVDHLETLLKKAERHKRKIIVTDTIFSMDGDVAPLRELVALKETYGAMLVVDEAHASGIYGEKGQGMAHEHEIAEQIDVHMGTFSKALGAYGAYVAGKRVVIDYFINTMRPFIFTTALPPSVLGTICTAIEIVQQERSLRHHLHALSDYFRTHLQQAGFDIGQSTTHIVPIIVGDNERALAFSVRLRERGIVAVAIRPPTVPDGTARLRFSLMATMTKEQLDWALAEITAVGKEMGLIV</sequence>
<comment type="cofactor">
    <cofactor evidence="1 10 11">
        <name>pyridoxal 5'-phosphate</name>
        <dbReference type="ChEBI" id="CHEBI:597326"/>
    </cofactor>
</comment>
<organism evidence="13 14">
    <name type="scientific">Anoxybacillus flavithermus</name>
    <dbReference type="NCBI Taxonomy" id="33934"/>
    <lineage>
        <taxon>Bacteria</taxon>
        <taxon>Bacillati</taxon>
        <taxon>Bacillota</taxon>
        <taxon>Bacilli</taxon>
        <taxon>Bacillales</taxon>
        <taxon>Anoxybacillaceae</taxon>
        <taxon>Anoxybacillus</taxon>
    </lineage>
</organism>
<dbReference type="PANTHER" id="PTHR13693">
    <property type="entry name" value="CLASS II AMINOTRANSFERASE/8-AMINO-7-OXONONANOATE SYNTHASE"/>
    <property type="match status" value="1"/>
</dbReference>
<comment type="catalytic activity">
    <reaction evidence="9 11">
        <text>6-carboxyhexanoyl-[ACP] + L-alanine + H(+) = (8S)-8-amino-7-oxononanoate + holo-[ACP] + CO2</text>
        <dbReference type="Rhea" id="RHEA:42288"/>
        <dbReference type="Rhea" id="RHEA-COMP:9685"/>
        <dbReference type="Rhea" id="RHEA-COMP:9955"/>
        <dbReference type="ChEBI" id="CHEBI:15378"/>
        <dbReference type="ChEBI" id="CHEBI:16526"/>
        <dbReference type="ChEBI" id="CHEBI:57972"/>
        <dbReference type="ChEBI" id="CHEBI:64479"/>
        <dbReference type="ChEBI" id="CHEBI:78846"/>
        <dbReference type="ChEBI" id="CHEBI:149468"/>
        <dbReference type="EC" id="2.3.1.47"/>
    </reaction>
</comment>
<evidence type="ECO:0000256" key="4">
    <source>
        <dbReference type="ARBA" id="ARBA00010008"/>
    </source>
</evidence>
<dbReference type="Gene3D" id="3.90.1150.10">
    <property type="entry name" value="Aspartate Aminotransferase, domain 1"/>
    <property type="match status" value="1"/>
</dbReference>
<feature type="modified residue" description="N6-(pyridoxal phosphate)lysine" evidence="10">
    <location>
        <position position="237"/>
    </location>
</feature>
<dbReference type="GO" id="GO:0030170">
    <property type="term" value="F:pyridoxal phosphate binding"/>
    <property type="evidence" value="ECO:0007669"/>
    <property type="project" value="InterPro"/>
</dbReference>
<evidence type="ECO:0000256" key="8">
    <source>
        <dbReference type="ARBA" id="ARBA00022898"/>
    </source>
</evidence>
<dbReference type="Proteomes" id="UP000078336">
    <property type="component" value="Unassembled WGS sequence"/>
</dbReference>
<feature type="domain" description="Aminotransferase class I/classII large" evidence="12">
    <location>
        <begin position="38"/>
        <end position="378"/>
    </location>
</feature>
<evidence type="ECO:0000256" key="7">
    <source>
        <dbReference type="ARBA" id="ARBA00022756"/>
    </source>
</evidence>
<dbReference type="InterPro" id="IPR001917">
    <property type="entry name" value="Aminotrans_II_pyridoxalP_BS"/>
</dbReference>
<comment type="function">
    <text evidence="2 11">Catalyzes the decarboxylative condensation of pimeloyl-[acyl-carrier protein] and L-alanine to produce 8-amino-7-oxononanoate (AON), [acyl-carrier protein], and carbon dioxide.</text>
</comment>
<evidence type="ECO:0000256" key="2">
    <source>
        <dbReference type="ARBA" id="ARBA00002513"/>
    </source>
</evidence>
<dbReference type="CDD" id="cd06454">
    <property type="entry name" value="KBL_like"/>
    <property type="match status" value="1"/>
</dbReference>
<dbReference type="InterPro" id="IPR050087">
    <property type="entry name" value="AON_synthase_class-II"/>
</dbReference>
<dbReference type="SUPFAM" id="SSF53383">
    <property type="entry name" value="PLP-dependent transferases"/>
    <property type="match status" value="1"/>
</dbReference>
<proteinExistence type="inferred from homology"/>
<keyword evidence="14" id="KW-1185">Reference proteome</keyword>
<evidence type="ECO:0000256" key="1">
    <source>
        <dbReference type="ARBA" id="ARBA00001933"/>
    </source>
</evidence>
<dbReference type="Pfam" id="PF00155">
    <property type="entry name" value="Aminotran_1_2"/>
    <property type="match status" value="1"/>
</dbReference>
<dbReference type="AlphaFoldDB" id="A0A178TB22"/>
<comment type="similarity">
    <text evidence="4 11">Belongs to the class-II pyridoxal-phosphate-dependent aminotransferase family. BioF subfamily.</text>
</comment>
<dbReference type="GO" id="GO:0008710">
    <property type="term" value="F:8-amino-7-oxononanoate synthase activity"/>
    <property type="evidence" value="ECO:0007669"/>
    <property type="project" value="UniProtKB-UniRule"/>
</dbReference>
<dbReference type="InterPro" id="IPR004723">
    <property type="entry name" value="AONS_Archaea/Proteobacteria"/>
</dbReference>
<comment type="caution">
    <text evidence="13">The sequence shown here is derived from an EMBL/GenBank/DDBJ whole genome shotgun (WGS) entry which is preliminary data.</text>
</comment>
<dbReference type="EMBL" id="LUCQ01000104">
    <property type="protein sequence ID" value="OAO78623.1"/>
    <property type="molecule type" value="Genomic_DNA"/>
</dbReference>
<keyword evidence="8 10" id="KW-0663">Pyridoxal phosphate</keyword>
<dbReference type="InterPro" id="IPR015421">
    <property type="entry name" value="PyrdxlP-dep_Trfase_major"/>
</dbReference>
<evidence type="ECO:0000313" key="13">
    <source>
        <dbReference type="EMBL" id="OAO78623.1"/>
    </source>
</evidence>
<gene>
    <name evidence="13" type="ORF">TAF16_1783</name>
</gene>
<evidence type="ECO:0000259" key="12">
    <source>
        <dbReference type="Pfam" id="PF00155"/>
    </source>
</evidence>
<comment type="pathway">
    <text evidence="3 11">Cofactor biosynthesis; biotin biosynthesis.</text>
</comment>
<comment type="subunit">
    <text evidence="5 11">Homodimer.</text>
</comment>
<evidence type="ECO:0000313" key="14">
    <source>
        <dbReference type="Proteomes" id="UP000078336"/>
    </source>
</evidence>
<evidence type="ECO:0000256" key="6">
    <source>
        <dbReference type="ARBA" id="ARBA00022679"/>
    </source>
</evidence>
<dbReference type="PANTHER" id="PTHR13693:SF100">
    <property type="entry name" value="8-AMINO-7-OXONONANOATE SYNTHASE"/>
    <property type="match status" value="1"/>
</dbReference>
<accession>A0A178TB22</accession>
<name>A0A178TB22_9BACL</name>
<dbReference type="NCBIfam" id="TIGR00858">
    <property type="entry name" value="bioF"/>
    <property type="match status" value="1"/>
</dbReference>
<evidence type="ECO:0000256" key="10">
    <source>
        <dbReference type="PIRSR" id="PIRSR604723-51"/>
    </source>
</evidence>
<evidence type="ECO:0000256" key="3">
    <source>
        <dbReference type="ARBA" id="ARBA00004746"/>
    </source>
</evidence>
<evidence type="ECO:0000256" key="5">
    <source>
        <dbReference type="ARBA" id="ARBA00011738"/>
    </source>
</evidence>
<dbReference type="UniPathway" id="UPA00078"/>
<reference evidence="13 14" key="1">
    <citation type="submission" date="2016-03" db="EMBL/GenBank/DDBJ databases">
        <title>Spore heat resistance.</title>
        <authorList>
            <person name="Boekhorst J."/>
            <person name="Berendsen E.M."/>
            <person name="Wells-Bennik M.H."/>
            <person name="Kuipers O.P."/>
        </authorList>
    </citation>
    <scope>NUCLEOTIDE SEQUENCE [LARGE SCALE GENOMIC DNA]</scope>
    <source>
        <strain evidence="13 14">AF16</strain>
    </source>
</reference>
<dbReference type="PROSITE" id="PS00599">
    <property type="entry name" value="AA_TRANSFER_CLASS_2"/>
    <property type="match status" value="1"/>
</dbReference>
<dbReference type="InterPro" id="IPR004839">
    <property type="entry name" value="Aminotransferase_I/II_large"/>
</dbReference>
<dbReference type="InterPro" id="IPR015424">
    <property type="entry name" value="PyrdxlP-dep_Trfase"/>
</dbReference>